<comment type="caution">
    <text evidence="2">The sequence shown here is derived from an EMBL/GenBank/DDBJ whole genome shotgun (WGS) entry which is preliminary data.</text>
</comment>
<feature type="transmembrane region" description="Helical" evidence="1">
    <location>
        <begin position="12"/>
        <end position="30"/>
    </location>
</feature>
<keyword evidence="1" id="KW-1133">Transmembrane helix</keyword>
<organism evidence="2 3">
    <name type="scientific">Caerostris extrusa</name>
    <name type="common">Bark spider</name>
    <name type="synonym">Caerostris bankana</name>
    <dbReference type="NCBI Taxonomy" id="172846"/>
    <lineage>
        <taxon>Eukaryota</taxon>
        <taxon>Metazoa</taxon>
        <taxon>Ecdysozoa</taxon>
        <taxon>Arthropoda</taxon>
        <taxon>Chelicerata</taxon>
        <taxon>Arachnida</taxon>
        <taxon>Araneae</taxon>
        <taxon>Araneomorphae</taxon>
        <taxon>Entelegynae</taxon>
        <taxon>Araneoidea</taxon>
        <taxon>Araneidae</taxon>
        <taxon>Caerostris</taxon>
    </lineage>
</organism>
<reference evidence="2 3" key="1">
    <citation type="submission" date="2021-06" db="EMBL/GenBank/DDBJ databases">
        <title>Caerostris extrusa draft genome.</title>
        <authorList>
            <person name="Kono N."/>
            <person name="Arakawa K."/>
        </authorList>
    </citation>
    <scope>NUCLEOTIDE SEQUENCE [LARGE SCALE GENOMIC DNA]</scope>
</reference>
<dbReference type="AlphaFoldDB" id="A0AAV4S858"/>
<evidence type="ECO:0000313" key="3">
    <source>
        <dbReference type="Proteomes" id="UP001054945"/>
    </source>
</evidence>
<dbReference type="EMBL" id="BPLR01008966">
    <property type="protein sequence ID" value="GIY28602.1"/>
    <property type="molecule type" value="Genomic_DNA"/>
</dbReference>
<keyword evidence="1" id="KW-0472">Membrane</keyword>
<dbReference type="Proteomes" id="UP001054945">
    <property type="component" value="Unassembled WGS sequence"/>
</dbReference>
<proteinExistence type="predicted"/>
<keyword evidence="3" id="KW-1185">Reference proteome</keyword>
<evidence type="ECO:0000256" key="1">
    <source>
        <dbReference type="SAM" id="Phobius"/>
    </source>
</evidence>
<keyword evidence="1" id="KW-0812">Transmembrane</keyword>
<evidence type="ECO:0000313" key="2">
    <source>
        <dbReference type="EMBL" id="GIY28602.1"/>
    </source>
</evidence>
<accession>A0AAV4S858</accession>
<sequence>MSSLFISYFQGVYYGQLLVYYLLITLSPWGSNGQVKLTAAALESRVLPTPTVYFCCPLLVLTPYPTGDTNLNIPIQIYSDDSYSILDIFDVCSLWIYTGYFIITCSLKMWMNRERFHCDARRRPVITNLSNLRGTLHTFAENPFVSKNVWTMLLKEGRECPEGIYCV</sequence>
<gene>
    <name evidence="2" type="ORF">CEXT_547721</name>
</gene>
<feature type="transmembrane region" description="Helical" evidence="1">
    <location>
        <begin position="88"/>
        <end position="107"/>
    </location>
</feature>
<name>A0AAV4S858_CAEEX</name>
<protein>
    <submittedName>
        <fullName evidence="2">Uncharacterized protein</fullName>
    </submittedName>
</protein>